<accession>A0A139HMX0</accession>
<comment type="similarity">
    <text evidence="3">Belongs to the RBT5 family.</text>
</comment>
<gene>
    <name evidence="10" type="ORF">AC578_774</name>
</gene>
<evidence type="ECO:0000256" key="7">
    <source>
        <dbReference type="ARBA" id="ARBA00023157"/>
    </source>
</evidence>
<evidence type="ECO:0000256" key="4">
    <source>
        <dbReference type="ARBA" id="ARBA00022525"/>
    </source>
</evidence>
<keyword evidence="7" id="KW-1015">Disulfide bond</keyword>
<evidence type="ECO:0000256" key="1">
    <source>
        <dbReference type="ARBA" id="ARBA00004589"/>
    </source>
</evidence>
<sequence length="127" mass="13982">MQPASSAFERYIRRSPITKVFHTSSLEDNTRICASKDYETAVTACLHAGCTVRQSLAVKKYLTNKCDLPVRNEGSTPRGASWALCAFALFSVIGRFVFRASGSSYGIDDWTALFSIGVLLSINFRST</sequence>
<keyword evidence="6" id="KW-0732">Signal</keyword>
<evidence type="ECO:0000256" key="3">
    <source>
        <dbReference type="ARBA" id="ARBA00010031"/>
    </source>
</evidence>
<name>A0A139HMX0_9PEZI</name>
<keyword evidence="5" id="KW-0472">Membrane</keyword>
<dbReference type="AlphaFoldDB" id="A0A139HMX0"/>
<comment type="subcellular location">
    <subcellularLocation>
        <location evidence="1">Membrane</location>
        <topology evidence="1">Lipid-anchor</topology>
        <topology evidence="1">GPI-anchor</topology>
    </subcellularLocation>
    <subcellularLocation>
        <location evidence="2">Secreted</location>
    </subcellularLocation>
</comment>
<evidence type="ECO:0000256" key="8">
    <source>
        <dbReference type="ARBA" id="ARBA00023288"/>
    </source>
</evidence>
<dbReference type="GO" id="GO:0005576">
    <property type="term" value="C:extracellular region"/>
    <property type="evidence" value="ECO:0007669"/>
    <property type="project" value="UniProtKB-SubCell"/>
</dbReference>
<keyword evidence="5" id="KW-0336">GPI-anchor</keyword>
<proteinExistence type="inferred from homology"/>
<dbReference type="OrthoDB" id="3629249at2759"/>
<evidence type="ECO:0000313" key="10">
    <source>
        <dbReference type="EMBL" id="KXT03780.1"/>
    </source>
</evidence>
<dbReference type="Pfam" id="PF05730">
    <property type="entry name" value="CFEM"/>
    <property type="match status" value="1"/>
</dbReference>
<evidence type="ECO:0000256" key="6">
    <source>
        <dbReference type="ARBA" id="ARBA00022729"/>
    </source>
</evidence>
<keyword evidence="5" id="KW-0325">Glycoprotein</keyword>
<feature type="domain" description="CFEM" evidence="9">
    <location>
        <begin position="26"/>
        <end position="67"/>
    </location>
</feature>
<dbReference type="EMBL" id="LFZN01000027">
    <property type="protein sequence ID" value="KXT03780.1"/>
    <property type="molecule type" value="Genomic_DNA"/>
</dbReference>
<keyword evidence="11" id="KW-1185">Reference proteome</keyword>
<evidence type="ECO:0000259" key="9">
    <source>
        <dbReference type="Pfam" id="PF05730"/>
    </source>
</evidence>
<reference evidence="10 11" key="1">
    <citation type="submission" date="2015-07" db="EMBL/GenBank/DDBJ databases">
        <title>Comparative genomics of the Sigatoka disease complex on banana suggests a link between parallel evolutionary changes in Pseudocercospora fijiensis and Pseudocercospora eumusae and increased virulence on the banana host.</title>
        <authorList>
            <person name="Chang T.-C."/>
            <person name="Salvucci A."/>
            <person name="Crous P.W."/>
            <person name="Stergiopoulos I."/>
        </authorList>
    </citation>
    <scope>NUCLEOTIDE SEQUENCE [LARGE SCALE GENOMIC DNA]</scope>
    <source>
        <strain evidence="10 11">CBS 114824</strain>
    </source>
</reference>
<evidence type="ECO:0000313" key="11">
    <source>
        <dbReference type="Proteomes" id="UP000070133"/>
    </source>
</evidence>
<dbReference type="InterPro" id="IPR008427">
    <property type="entry name" value="Extracellular_membr_CFEM_dom"/>
</dbReference>
<comment type="caution">
    <text evidence="10">The sequence shown here is derived from an EMBL/GenBank/DDBJ whole genome shotgun (WGS) entry which is preliminary data.</text>
</comment>
<protein>
    <recommendedName>
        <fullName evidence="9">CFEM domain-containing protein</fullName>
    </recommendedName>
</protein>
<organism evidence="10 11">
    <name type="scientific">Pseudocercospora eumusae</name>
    <dbReference type="NCBI Taxonomy" id="321146"/>
    <lineage>
        <taxon>Eukaryota</taxon>
        <taxon>Fungi</taxon>
        <taxon>Dikarya</taxon>
        <taxon>Ascomycota</taxon>
        <taxon>Pezizomycotina</taxon>
        <taxon>Dothideomycetes</taxon>
        <taxon>Dothideomycetidae</taxon>
        <taxon>Mycosphaerellales</taxon>
        <taxon>Mycosphaerellaceae</taxon>
        <taxon>Pseudocercospora</taxon>
    </lineage>
</organism>
<evidence type="ECO:0000256" key="2">
    <source>
        <dbReference type="ARBA" id="ARBA00004613"/>
    </source>
</evidence>
<keyword evidence="4" id="KW-0964">Secreted</keyword>
<keyword evidence="8" id="KW-0449">Lipoprotein</keyword>
<evidence type="ECO:0000256" key="5">
    <source>
        <dbReference type="ARBA" id="ARBA00022622"/>
    </source>
</evidence>
<dbReference type="GO" id="GO:0098552">
    <property type="term" value="C:side of membrane"/>
    <property type="evidence" value="ECO:0007669"/>
    <property type="project" value="UniProtKB-KW"/>
</dbReference>
<dbReference type="Proteomes" id="UP000070133">
    <property type="component" value="Unassembled WGS sequence"/>
</dbReference>